<comment type="caution">
    <text evidence="2">The sequence shown here is derived from an EMBL/GenBank/DDBJ whole genome shotgun (WGS) entry which is preliminary data.</text>
</comment>
<proteinExistence type="predicted"/>
<feature type="chain" id="PRO_5046939006" evidence="1">
    <location>
        <begin position="28"/>
        <end position="166"/>
    </location>
</feature>
<gene>
    <name evidence="2" type="ORF">MKP09_15955</name>
</gene>
<dbReference type="Proteomes" id="UP001202248">
    <property type="component" value="Unassembled WGS sequence"/>
</dbReference>
<dbReference type="EMBL" id="JAKWBL010000003">
    <property type="protein sequence ID" value="MCH5599294.1"/>
    <property type="molecule type" value="Genomic_DNA"/>
</dbReference>
<dbReference type="SUPFAM" id="SSF51658">
    <property type="entry name" value="Xylose isomerase-like"/>
    <property type="match status" value="1"/>
</dbReference>
<dbReference type="Gene3D" id="3.20.20.150">
    <property type="entry name" value="Divalent-metal-dependent TIM barrel enzymes"/>
    <property type="match status" value="1"/>
</dbReference>
<organism evidence="2 3">
    <name type="scientific">Niabella ginsengisoli</name>
    <dbReference type="NCBI Taxonomy" id="522298"/>
    <lineage>
        <taxon>Bacteria</taxon>
        <taxon>Pseudomonadati</taxon>
        <taxon>Bacteroidota</taxon>
        <taxon>Chitinophagia</taxon>
        <taxon>Chitinophagales</taxon>
        <taxon>Chitinophagaceae</taxon>
        <taxon>Niabella</taxon>
    </lineage>
</organism>
<dbReference type="RefSeq" id="WP_240831039.1">
    <property type="nucleotide sequence ID" value="NZ_JAKWBL010000003.1"/>
</dbReference>
<dbReference type="InterPro" id="IPR036237">
    <property type="entry name" value="Xyl_isomerase-like_sf"/>
</dbReference>
<dbReference type="NCBIfam" id="TIGR01409">
    <property type="entry name" value="TAT_signal_seq"/>
    <property type="match status" value="1"/>
</dbReference>
<evidence type="ECO:0000256" key="1">
    <source>
        <dbReference type="SAM" id="SignalP"/>
    </source>
</evidence>
<evidence type="ECO:0000313" key="2">
    <source>
        <dbReference type="EMBL" id="MCH5599294.1"/>
    </source>
</evidence>
<protein>
    <submittedName>
        <fullName evidence="2">Twin-arginine translocation signal domain-containing protein</fullName>
    </submittedName>
</protein>
<feature type="signal peptide" evidence="1">
    <location>
        <begin position="1"/>
        <end position="27"/>
    </location>
</feature>
<dbReference type="PROSITE" id="PS51318">
    <property type="entry name" value="TAT"/>
    <property type="match status" value="1"/>
</dbReference>
<accession>A0ABS9SLP5</accession>
<reference evidence="2 3" key="1">
    <citation type="submission" date="2022-02" db="EMBL/GenBank/DDBJ databases">
        <authorList>
            <person name="Min J."/>
        </authorList>
    </citation>
    <scope>NUCLEOTIDE SEQUENCE [LARGE SCALE GENOMIC DNA]</scope>
    <source>
        <strain evidence="2 3">GR10-1</strain>
    </source>
</reference>
<dbReference type="InterPro" id="IPR019546">
    <property type="entry name" value="TAT_signal_bac_arc"/>
</dbReference>
<keyword evidence="3" id="KW-1185">Reference proteome</keyword>
<name>A0ABS9SLP5_9BACT</name>
<sequence length="166" mass="18302">MNSRRNMLKTLAAGSLAAGLSPLSSLATEQKLMGKLKGNINHSVCQWTFGKVPLEELCTVVKKMGLSAIDLLGPKDWPTIQKHGITCSMCYIPGKVSLTDGFAGTEFHGSLVKDYEEGIPLVAKAGYKNLICFSGNRRGMDDETGLKNCVEGLKKYYRLLRNIRWF</sequence>
<keyword evidence="1" id="KW-0732">Signal</keyword>
<dbReference type="InterPro" id="IPR006311">
    <property type="entry name" value="TAT_signal"/>
</dbReference>
<evidence type="ECO:0000313" key="3">
    <source>
        <dbReference type="Proteomes" id="UP001202248"/>
    </source>
</evidence>